<keyword evidence="2" id="KW-1185">Reference proteome</keyword>
<evidence type="ECO:0000313" key="1">
    <source>
        <dbReference type="EMBL" id="KAF6005271.1"/>
    </source>
</evidence>
<gene>
    <name evidence="1" type="ORF">F1559_003768</name>
</gene>
<dbReference type="AlphaFoldDB" id="A0A7J7ISD5"/>
<reference evidence="1 2" key="1">
    <citation type="journal article" date="2020" name="J. Phycol.">
        <title>Comparative genome analysis reveals Cyanidiococcus gen. nov., a new extremophilic red algal genus sister to Cyanidioschyzon (Cyanidioschyzonaceae, Rhodophyta).</title>
        <authorList>
            <person name="Liu S.-L."/>
            <person name="Chiang Y.-R."/>
            <person name="Yoon H.S."/>
            <person name="Fu H.-Y."/>
        </authorList>
    </citation>
    <scope>NUCLEOTIDE SEQUENCE [LARGE SCALE GENOMIC DNA]</scope>
    <source>
        <strain evidence="1 2">THAL066</strain>
    </source>
</reference>
<organism evidence="1 2">
    <name type="scientific">Cyanidiococcus yangmingshanensis</name>
    <dbReference type="NCBI Taxonomy" id="2690220"/>
    <lineage>
        <taxon>Eukaryota</taxon>
        <taxon>Rhodophyta</taxon>
        <taxon>Bangiophyceae</taxon>
        <taxon>Cyanidiales</taxon>
        <taxon>Cyanidiaceae</taxon>
        <taxon>Cyanidiococcus</taxon>
    </lineage>
</organism>
<dbReference type="Proteomes" id="UP000530660">
    <property type="component" value="Unassembled WGS sequence"/>
</dbReference>
<comment type="caution">
    <text evidence="1">The sequence shown here is derived from an EMBL/GenBank/DDBJ whole genome shotgun (WGS) entry which is preliminary data.</text>
</comment>
<proteinExistence type="predicted"/>
<evidence type="ECO:0000313" key="2">
    <source>
        <dbReference type="Proteomes" id="UP000530660"/>
    </source>
</evidence>
<accession>A0A7J7ISD5</accession>
<protein>
    <submittedName>
        <fullName evidence="1">Uncharacterized protein</fullName>
    </submittedName>
</protein>
<sequence>MAISRSESDTVLPGDEGDLEILEMRACLDLLGIRSESQQDRYQTLLDPDGIVRKPRSAAGIRGAEVLYDALLERLRLCERGDFSTTDLLSGVRYIFALLRRSGLLSTDRARAEILLQNIQSFAASGGPDGHARQKHAAVAFSAAVLLFNAMSGAETGARWNLLRMETLEEILRCANAADQTDRVVSFMVKQGCDMIERYYTSRYHDDGEVDTILDTSSNESEKGNDFAKARCGFYRALFHALISAEARIRFHTDILDGSDFDSVVIRTGCKALHVVETTDLKEDSDHTLAEELVCRALSAPNFTKFDMLLRSNIVRNDAHMKLVCEALANIDDSLYRSLLNKKSEESRVIACLHSSKGDY</sequence>
<name>A0A7J7ISD5_9RHOD</name>
<dbReference type="OrthoDB" id="9857at2763"/>
<dbReference type="EMBL" id="VWRR01000001">
    <property type="protein sequence ID" value="KAF6005271.1"/>
    <property type="molecule type" value="Genomic_DNA"/>
</dbReference>